<feature type="binding site" evidence="9">
    <location>
        <position position="325"/>
    </location>
    <ligand>
        <name>substrate</name>
    </ligand>
</feature>
<dbReference type="Pfam" id="PF03721">
    <property type="entry name" value="UDPG_MGDP_dh_N"/>
    <property type="match status" value="1"/>
</dbReference>
<dbReference type="PIRSF" id="PIRSF000124">
    <property type="entry name" value="UDPglc_GDPman_dh"/>
    <property type="match status" value="1"/>
</dbReference>
<dbReference type="RefSeq" id="WP_039413295.1">
    <property type="nucleotide sequence ID" value="NZ_JWSZ01000004.1"/>
</dbReference>
<dbReference type="InterPro" id="IPR017476">
    <property type="entry name" value="UDP-Glc/GDP-Man"/>
</dbReference>
<evidence type="ECO:0000256" key="8">
    <source>
        <dbReference type="PIRSR" id="PIRSR500134-1"/>
    </source>
</evidence>
<evidence type="ECO:0000256" key="1">
    <source>
        <dbReference type="ARBA" id="ARBA00004701"/>
    </source>
</evidence>
<dbReference type="GO" id="GO:0051287">
    <property type="term" value="F:NAD binding"/>
    <property type="evidence" value="ECO:0007669"/>
    <property type="project" value="InterPro"/>
</dbReference>
<feature type="domain" description="UDP-glucose/GDP-mannose dehydrogenase C-terminal" evidence="11">
    <location>
        <begin position="318"/>
        <end position="420"/>
    </location>
</feature>
<dbReference type="InterPro" id="IPR036220">
    <property type="entry name" value="UDP-Glc/GDP-Man_DH_C_sf"/>
</dbReference>
<comment type="pathway">
    <text evidence="1">Nucleotide-sugar biosynthesis; UDP-alpha-D-glucuronate biosynthesis; UDP-alpha-D-glucuronate from UDP-alpha-D-glucose: step 1/1.</text>
</comment>
<feature type="active site" description="Nucleophile" evidence="8">
    <location>
        <position position="262"/>
    </location>
</feature>
<evidence type="ECO:0000256" key="7">
    <source>
        <dbReference type="PIRNR" id="PIRNR000124"/>
    </source>
</evidence>
<evidence type="ECO:0000256" key="6">
    <source>
        <dbReference type="ARBA" id="ARBA00047473"/>
    </source>
</evidence>
<dbReference type="GO" id="GO:0000271">
    <property type="term" value="P:polysaccharide biosynthetic process"/>
    <property type="evidence" value="ECO:0007669"/>
    <property type="project" value="InterPro"/>
</dbReference>
<dbReference type="PIRSF" id="PIRSF500134">
    <property type="entry name" value="UDPglc_DH_bac"/>
    <property type="match status" value="1"/>
</dbReference>
<dbReference type="InterPro" id="IPR028357">
    <property type="entry name" value="UDPglc_DH_bac"/>
</dbReference>
<evidence type="ECO:0000256" key="9">
    <source>
        <dbReference type="PIRSR" id="PIRSR500134-2"/>
    </source>
</evidence>
<dbReference type="PANTHER" id="PTHR43750:SF3">
    <property type="entry name" value="UDP-GLUCOSE 6-DEHYDROGENASE TUAD"/>
    <property type="match status" value="1"/>
</dbReference>
<dbReference type="SMART" id="SM00984">
    <property type="entry name" value="UDPG_MGDP_dh_C"/>
    <property type="match status" value="1"/>
</dbReference>
<dbReference type="SUPFAM" id="SSF52413">
    <property type="entry name" value="UDP-glucose/GDP-mannose dehydrogenase C-terminal domain"/>
    <property type="match status" value="1"/>
</dbReference>
<dbReference type="Proteomes" id="UP000031202">
    <property type="component" value="Unassembled WGS sequence"/>
</dbReference>
<dbReference type="InterPro" id="IPR014026">
    <property type="entry name" value="UDP-Glc/GDP-Man_DH_dimer"/>
</dbReference>
<dbReference type="SUPFAM" id="SSF51735">
    <property type="entry name" value="NAD(P)-binding Rossmann-fold domains"/>
    <property type="match status" value="1"/>
</dbReference>
<feature type="binding site" evidence="9">
    <location>
        <position position="206"/>
    </location>
    <ligand>
        <name>substrate</name>
    </ligand>
</feature>
<comment type="caution">
    <text evidence="12">The sequence shown here is derived from an EMBL/GenBank/DDBJ whole genome shotgun (WGS) entry which is preliminary data.</text>
</comment>
<reference evidence="12 13" key="1">
    <citation type="submission" date="2014-12" db="EMBL/GenBank/DDBJ databases">
        <title>Genome sequencing of Microbacterium hominis TPW29.</title>
        <authorList>
            <person name="Tan P.W."/>
            <person name="Chan K.-G."/>
        </authorList>
    </citation>
    <scope>NUCLEOTIDE SEQUENCE [LARGE SCALE GENOMIC DNA]</scope>
    <source>
        <strain evidence="12 13">TPW29</strain>
    </source>
</reference>
<dbReference type="SUPFAM" id="SSF48179">
    <property type="entry name" value="6-phosphogluconate dehydrogenase C-terminal domain-like"/>
    <property type="match status" value="1"/>
</dbReference>
<comment type="similarity">
    <text evidence="2 7">Belongs to the UDP-glucose/GDP-mannose dehydrogenase family.</text>
</comment>
<feature type="binding site" evidence="10">
    <location>
        <position position="85"/>
    </location>
    <ligand>
        <name>NAD(+)</name>
        <dbReference type="ChEBI" id="CHEBI:57540"/>
    </ligand>
</feature>
<accession>A0A0B4D5B5</accession>
<feature type="binding site" evidence="10">
    <location>
        <position position="30"/>
    </location>
    <ligand>
        <name>NAD(+)</name>
        <dbReference type="ChEBI" id="CHEBI:57540"/>
    </ligand>
</feature>
<dbReference type="NCBIfam" id="TIGR03026">
    <property type="entry name" value="NDP-sugDHase"/>
    <property type="match status" value="1"/>
</dbReference>
<evidence type="ECO:0000256" key="3">
    <source>
        <dbReference type="ARBA" id="ARBA00012954"/>
    </source>
</evidence>
<protein>
    <recommendedName>
        <fullName evidence="3 7">UDP-glucose 6-dehydrogenase</fullName>
        <ecNumber evidence="3 7">1.1.1.22</ecNumber>
    </recommendedName>
</protein>
<dbReference type="GO" id="GO:0003979">
    <property type="term" value="F:UDP-glucose 6-dehydrogenase activity"/>
    <property type="evidence" value="ECO:0007669"/>
    <property type="project" value="UniProtKB-EC"/>
</dbReference>
<dbReference type="InterPro" id="IPR008927">
    <property type="entry name" value="6-PGluconate_DH-like_C_sf"/>
</dbReference>
<dbReference type="EC" id="1.1.1.22" evidence="3 7"/>
<evidence type="ECO:0000256" key="10">
    <source>
        <dbReference type="PIRSR" id="PIRSR500134-3"/>
    </source>
</evidence>
<dbReference type="GO" id="GO:0006065">
    <property type="term" value="P:UDP-glucuronate biosynthetic process"/>
    <property type="evidence" value="ECO:0007669"/>
    <property type="project" value="UniProtKB-UniPathway"/>
</dbReference>
<comment type="catalytic activity">
    <reaction evidence="6 7">
        <text>UDP-alpha-D-glucose + 2 NAD(+) + H2O = UDP-alpha-D-glucuronate + 2 NADH + 3 H(+)</text>
        <dbReference type="Rhea" id="RHEA:23596"/>
        <dbReference type="ChEBI" id="CHEBI:15377"/>
        <dbReference type="ChEBI" id="CHEBI:15378"/>
        <dbReference type="ChEBI" id="CHEBI:57540"/>
        <dbReference type="ChEBI" id="CHEBI:57945"/>
        <dbReference type="ChEBI" id="CHEBI:58052"/>
        <dbReference type="ChEBI" id="CHEBI:58885"/>
        <dbReference type="EC" id="1.1.1.22"/>
    </reaction>
</comment>
<gene>
    <name evidence="12" type="ORF">RM52_04060</name>
</gene>
<sequence length="436" mass="46128">MKLSVIGCGYLGAVHAAAMASIGHEVVGIDIDRRKIDALSKGEAPFFEPGLQEILTAGITSGNLRFTTDMASAAGAKVHFVGVGTPQQKDSYAADLTYVNAAFDGLLPYLAPGDVVAGKSTVPVGTAAGLAPRVSGTGATLMWNPEFLREGYAVQDTVDPDRLVAGVPSGEEGEIAAAVLREVYHPSVAKGTPFIVTDYATAELVKVSANAFLATKISFINAMAEIAEVTGADVTQLADAIGHDARIGRRFLGAGIGFGGGCLPKDIRAFSARAEELGRGESVAFLRQVDEINLRRRERAVQLVVEGLGGVVFEKNVTVLGAAFKPHSDDVRDSPALDVAVRLHGLGASVTVTDPAAIENARRLHPQLTYVEDRDDAIRDADALVLVTEWDEYRRELPPEHASTLARGRVVVDGRNGLDAAAWRAEGWTYFGMGRP</sequence>
<dbReference type="Pfam" id="PF03720">
    <property type="entry name" value="UDPG_MGDP_dh_C"/>
    <property type="match status" value="1"/>
</dbReference>
<dbReference type="InterPro" id="IPR014027">
    <property type="entry name" value="UDP-Glc/GDP-Man_DH_C"/>
</dbReference>
<proteinExistence type="inferred from homology"/>
<evidence type="ECO:0000256" key="5">
    <source>
        <dbReference type="ARBA" id="ARBA00023027"/>
    </source>
</evidence>
<feature type="binding site" evidence="9">
    <location>
        <begin position="147"/>
        <end position="150"/>
    </location>
    <ligand>
        <name>substrate</name>
    </ligand>
</feature>
<dbReference type="EMBL" id="JWSZ01000004">
    <property type="protein sequence ID" value="KIC59380.1"/>
    <property type="molecule type" value="Genomic_DNA"/>
</dbReference>
<keyword evidence="4 7" id="KW-0560">Oxidoreductase</keyword>
<dbReference type="Gene3D" id="1.20.5.100">
    <property type="entry name" value="Cytochrome c1, transmembrane anchor, C-terminal"/>
    <property type="match status" value="1"/>
</dbReference>
<feature type="binding site" evidence="10">
    <location>
        <position position="265"/>
    </location>
    <ligand>
        <name>NAD(+)</name>
        <dbReference type="ChEBI" id="CHEBI:57540"/>
    </ligand>
</feature>
<evidence type="ECO:0000256" key="4">
    <source>
        <dbReference type="ARBA" id="ARBA00023002"/>
    </source>
</evidence>
<name>A0A0B4D5B5_9MICO</name>
<feature type="binding site" evidence="10">
    <location>
        <position position="332"/>
    </location>
    <ligand>
        <name>NAD(+)</name>
        <dbReference type="ChEBI" id="CHEBI:57540"/>
    </ligand>
</feature>
<organism evidence="12 13">
    <name type="scientific">Microbacterium hominis</name>
    <dbReference type="NCBI Taxonomy" id="162426"/>
    <lineage>
        <taxon>Bacteria</taxon>
        <taxon>Bacillati</taxon>
        <taxon>Actinomycetota</taxon>
        <taxon>Actinomycetes</taxon>
        <taxon>Micrococcales</taxon>
        <taxon>Microbacteriaceae</taxon>
        <taxon>Microbacterium</taxon>
    </lineage>
</organism>
<dbReference type="PANTHER" id="PTHR43750">
    <property type="entry name" value="UDP-GLUCOSE 6-DEHYDROGENASE TUAD"/>
    <property type="match status" value="1"/>
</dbReference>
<feature type="binding site" evidence="9">
    <location>
        <begin position="251"/>
        <end position="255"/>
    </location>
    <ligand>
        <name>substrate</name>
    </ligand>
</feature>
<feature type="binding site" evidence="10">
    <location>
        <position position="150"/>
    </location>
    <ligand>
        <name>NAD(+)</name>
        <dbReference type="ChEBI" id="CHEBI:57540"/>
    </ligand>
</feature>
<feature type="binding site" evidence="9">
    <location>
        <position position="259"/>
    </location>
    <ligand>
        <name>substrate</name>
    </ligand>
</feature>
<evidence type="ECO:0000256" key="2">
    <source>
        <dbReference type="ARBA" id="ARBA00006601"/>
    </source>
</evidence>
<dbReference type="UniPathway" id="UPA00038">
    <property type="reaction ID" value="UER00491"/>
</dbReference>
<dbReference type="InterPro" id="IPR036291">
    <property type="entry name" value="NAD(P)-bd_dom_sf"/>
</dbReference>
<dbReference type="AlphaFoldDB" id="A0A0B4D5B5"/>
<feature type="binding site" evidence="10">
    <location>
        <position position="121"/>
    </location>
    <ligand>
        <name>NAD(+)</name>
        <dbReference type="ChEBI" id="CHEBI:57540"/>
    </ligand>
</feature>
<evidence type="ECO:0000259" key="11">
    <source>
        <dbReference type="SMART" id="SM00984"/>
    </source>
</evidence>
<feature type="binding site" evidence="10">
    <location>
        <position position="35"/>
    </location>
    <ligand>
        <name>NAD(+)</name>
        <dbReference type="ChEBI" id="CHEBI:57540"/>
    </ligand>
</feature>
<evidence type="ECO:0000313" key="12">
    <source>
        <dbReference type="EMBL" id="KIC59380.1"/>
    </source>
</evidence>
<evidence type="ECO:0000313" key="13">
    <source>
        <dbReference type="Proteomes" id="UP000031202"/>
    </source>
</evidence>
<dbReference type="Gene3D" id="3.40.50.720">
    <property type="entry name" value="NAD(P)-binding Rossmann-like Domain"/>
    <property type="match status" value="2"/>
</dbReference>
<dbReference type="InterPro" id="IPR001732">
    <property type="entry name" value="UDP-Glc/GDP-Man_DH_N"/>
</dbReference>
<dbReference type="Pfam" id="PF00984">
    <property type="entry name" value="UDPG_MGDP_dh"/>
    <property type="match status" value="1"/>
</dbReference>
<keyword evidence="5 7" id="KW-0520">NAD</keyword>